<evidence type="ECO:0000256" key="1">
    <source>
        <dbReference type="ARBA" id="ARBA00022468"/>
    </source>
</evidence>
<dbReference type="GO" id="GO:0008270">
    <property type="term" value="F:zinc ion binding"/>
    <property type="evidence" value="ECO:0007669"/>
    <property type="project" value="UniProtKB-KW"/>
</dbReference>
<gene>
    <name evidence="9" type="ORF">Ahy_B08g090041</name>
</gene>
<reference evidence="9 10" key="1">
    <citation type="submission" date="2019-01" db="EMBL/GenBank/DDBJ databases">
        <title>Sequencing of cultivated peanut Arachis hypogaea provides insights into genome evolution and oil improvement.</title>
        <authorList>
            <person name="Chen X."/>
        </authorList>
    </citation>
    <scope>NUCLEOTIDE SEQUENCE [LARGE SCALE GENOMIC DNA]</scope>
    <source>
        <strain evidence="10">cv. Fuhuasheng</strain>
        <tissue evidence="9">Leaves</tissue>
    </source>
</reference>
<dbReference type="SMART" id="SM00239">
    <property type="entry name" value="C2"/>
    <property type="match status" value="1"/>
</dbReference>
<feature type="compositionally biased region" description="Low complexity" evidence="6">
    <location>
        <begin position="139"/>
        <end position="154"/>
    </location>
</feature>
<sequence length="359" mass="40325">MEKEIRRISCPKERLMNLMNRSENKFCADCGTPDPKWASTSLGVFICIKCSGVHRSLGVHITKVLSLKLDDWTDEEVDTLLNFGGNTTLNKKYEACLPPNIKKPDPNSSIEERSDFIRRKYELLQFTGGDNKSQPCQASNSSPVQSDSPSFSDSPMDKKQHEKHKHRIGNALRHNWGKKDHENKTPKKTNSSLAGMVEFVGLIKVNVVKGTNLVVRDVVSSDPYVVLSLGDQSVKTRVIKKSLNPVWNESLMLSIPENIPPLKVCVYDKDKFSNDDFMGEAEIDIEPLVIATKEYEESKSYEHMQQHGGCGSTTENTSICEDDANANHKGEMKQHFSIRLQNVESGVLEIEIECVPLTQ</sequence>
<name>A0A444XZD8_ARAHY</name>
<dbReference type="PRINTS" id="PR00405">
    <property type="entry name" value="REVINTRACTNG"/>
</dbReference>
<dbReference type="PROSITE" id="PS50004">
    <property type="entry name" value="C2"/>
    <property type="match status" value="1"/>
</dbReference>
<dbReference type="InterPro" id="IPR037278">
    <property type="entry name" value="ARFGAP/RecO"/>
</dbReference>
<dbReference type="Gene3D" id="1.10.220.150">
    <property type="entry name" value="Arf GTPase activating protein"/>
    <property type="match status" value="1"/>
</dbReference>
<dbReference type="STRING" id="3818.A0A444XZD8"/>
<feature type="domain" description="C2" evidence="7">
    <location>
        <begin position="184"/>
        <end position="299"/>
    </location>
</feature>
<dbReference type="InterPro" id="IPR000008">
    <property type="entry name" value="C2_dom"/>
</dbReference>
<evidence type="ECO:0000256" key="3">
    <source>
        <dbReference type="ARBA" id="ARBA00022771"/>
    </source>
</evidence>
<evidence type="ECO:0008006" key="11">
    <source>
        <dbReference type="Google" id="ProtNLM"/>
    </source>
</evidence>
<feature type="compositionally biased region" description="Polar residues" evidence="6">
    <location>
        <begin position="128"/>
        <end position="138"/>
    </location>
</feature>
<evidence type="ECO:0000259" key="8">
    <source>
        <dbReference type="PROSITE" id="PS50115"/>
    </source>
</evidence>
<dbReference type="GO" id="GO:0005096">
    <property type="term" value="F:GTPase activator activity"/>
    <property type="evidence" value="ECO:0007669"/>
    <property type="project" value="UniProtKB-KW"/>
</dbReference>
<keyword evidence="2" id="KW-0479">Metal-binding</keyword>
<dbReference type="InterPro" id="IPR001164">
    <property type="entry name" value="ArfGAP_dom"/>
</dbReference>
<dbReference type="SUPFAM" id="SSF49562">
    <property type="entry name" value="C2 domain (Calcium/lipid-binding domain, CaLB)"/>
    <property type="match status" value="1"/>
</dbReference>
<dbReference type="PROSITE" id="PS50115">
    <property type="entry name" value="ARFGAP"/>
    <property type="match status" value="1"/>
</dbReference>
<dbReference type="SMART" id="SM00105">
    <property type="entry name" value="ArfGap"/>
    <property type="match status" value="1"/>
</dbReference>
<proteinExistence type="predicted"/>
<dbReference type="AlphaFoldDB" id="A0A444XZD8"/>
<dbReference type="Proteomes" id="UP000289738">
    <property type="component" value="Chromosome B08"/>
</dbReference>
<keyword evidence="3 5" id="KW-0863">Zinc-finger</keyword>
<dbReference type="InterPro" id="IPR044518">
    <property type="entry name" value="ARF_GAP_AGD11/12/13"/>
</dbReference>
<feature type="region of interest" description="Disordered" evidence="6">
    <location>
        <begin position="128"/>
        <end position="190"/>
    </location>
</feature>
<dbReference type="InterPro" id="IPR035892">
    <property type="entry name" value="C2_domain_sf"/>
</dbReference>
<protein>
    <recommendedName>
        <fullName evidence="11">ADP-ribosylation factor GTPase-activating protein AGD11</fullName>
    </recommendedName>
</protein>
<evidence type="ECO:0000313" key="10">
    <source>
        <dbReference type="Proteomes" id="UP000289738"/>
    </source>
</evidence>
<dbReference type="InterPro" id="IPR038508">
    <property type="entry name" value="ArfGAP_dom_sf"/>
</dbReference>
<feature type="domain" description="Arf-GAP" evidence="8">
    <location>
        <begin position="12"/>
        <end position="134"/>
    </location>
</feature>
<evidence type="ECO:0000256" key="4">
    <source>
        <dbReference type="ARBA" id="ARBA00022833"/>
    </source>
</evidence>
<dbReference type="CDD" id="cd08204">
    <property type="entry name" value="ArfGap"/>
    <property type="match status" value="1"/>
</dbReference>
<dbReference type="Pfam" id="PF00168">
    <property type="entry name" value="C2"/>
    <property type="match status" value="1"/>
</dbReference>
<dbReference type="PANTHER" id="PTHR46220">
    <property type="entry name" value="ADP-RIBOSYLATION FACTOR GTPASE-ACTIVATING PROTEIN AGD12"/>
    <property type="match status" value="1"/>
</dbReference>
<dbReference type="Pfam" id="PF01412">
    <property type="entry name" value="ArfGap"/>
    <property type="match status" value="1"/>
</dbReference>
<evidence type="ECO:0000256" key="5">
    <source>
        <dbReference type="PROSITE-ProRule" id="PRU00288"/>
    </source>
</evidence>
<accession>A0A444XZD8</accession>
<comment type="caution">
    <text evidence="9">The sequence shown here is derived from an EMBL/GenBank/DDBJ whole genome shotgun (WGS) entry which is preliminary data.</text>
</comment>
<keyword evidence="1" id="KW-0343">GTPase activation</keyword>
<dbReference type="EMBL" id="SDMP01000018">
    <property type="protein sequence ID" value="RYQ95052.1"/>
    <property type="molecule type" value="Genomic_DNA"/>
</dbReference>
<dbReference type="PANTHER" id="PTHR46220:SF2">
    <property type="entry name" value="ADP-RIBOSYLATION FACTOR GTPASE-ACTIVATING PROTEIN AGD11-RELATED"/>
    <property type="match status" value="1"/>
</dbReference>
<dbReference type="FunFam" id="1.10.220.150:FF:000009">
    <property type="entry name" value="stromal membrane-associated protein 1 isoform X1"/>
    <property type="match status" value="1"/>
</dbReference>
<evidence type="ECO:0000256" key="2">
    <source>
        <dbReference type="ARBA" id="ARBA00022723"/>
    </source>
</evidence>
<dbReference type="SUPFAM" id="SSF57863">
    <property type="entry name" value="ArfGap/RecO-like zinc finger"/>
    <property type="match status" value="1"/>
</dbReference>
<keyword evidence="4" id="KW-0862">Zinc</keyword>
<dbReference type="GO" id="GO:0005543">
    <property type="term" value="F:phospholipid binding"/>
    <property type="evidence" value="ECO:0007669"/>
    <property type="project" value="InterPro"/>
</dbReference>
<organism evidence="9 10">
    <name type="scientific">Arachis hypogaea</name>
    <name type="common">Peanut</name>
    <dbReference type="NCBI Taxonomy" id="3818"/>
    <lineage>
        <taxon>Eukaryota</taxon>
        <taxon>Viridiplantae</taxon>
        <taxon>Streptophyta</taxon>
        <taxon>Embryophyta</taxon>
        <taxon>Tracheophyta</taxon>
        <taxon>Spermatophyta</taxon>
        <taxon>Magnoliopsida</taxon>
        <taxon>eudicotyledons</taxon>
        <taxon>Gunneridae</taxon>
        <taxon>Pentapetalae</taxon>
        <taxon>rosids</taxon>
        <taxon>fabids</taxon>
        <taxon>Fabales</taxon>
        <taxon>Fabaceae</taxon>
        <taxon>Papilionoideae</taxon>
        <taxon>50 kb inversion clade</taxon>
        <taxon>dalbergioids sensu lato</taxon>
        <taxon>Dalbergieae</taxon>
        <taxon>Pterocarpus clade</taxon>
        <taxon>Arachis</taxon>
    </lineage>
</organism>
<dbReference type="Gene3D" id="2.60.40.150">
    <property type="entry name" value="C2 domain"/>
    <property type="match status" value="1"/>
</dbReference>
<keyword evidence="10" id="KW-1185">Reference proteome</keyword>
<evidence type="ECO:0000256" key="6">
    <source>
        <dbReference type="SAM" id="MobiDB-lite"/>
    </source>
</evidence>
<evidence type="ECO:0000313" key="9">
    <source>
        <dbReference type="EMBL" id="RYQ95052.1"/>
    </source>
</evidence>
<evidence type="ECO:0000259" key="7">
    <source>
        <dbReference type="PROSITE" id="PS50004"/>
    </source>
</evidence>